<reference evidence="2 3" key="1">
    <citation type="submission" date="2023-07" db="EMBL/GenBank/DDBJ databases">
        <title>Genomic Encyclopedia of Type Strains, Phase IV (KMG-IV): sequencing the most valuable type-strain genomes for metagenomic binning, comparative biology and taxonomic classification.</title>
        <authorList>
            <person name="Goeker M."/>
        </authorList>
    </citation>
    <scope>NUCLEOTIDE SEQUENCE [LARGE SCALE GENOMIC DNA]</scope>
    <source>
        <strain evidence="2 3">DSM 29005</strain>
    </source>
</reference>
<dbReference type="Proteomes" id="UP001234495">
    <property type="component" value="Unassembled WGS sequence"/>
</dbReference>
<accession>A0ABT9Z9D0</accession>
<dbReference type="Gene3D" id="3.40.50.300">
    <property type="entry name" value="P-loop containing nucleotide triphosphate hydrolases"/>
    <property type="match status" value="1"/>
</dbReference>
<sequence length="562" mass="65703">MKKLILNEIKLVSLLEKKARKFHFHPKITIIKGENHTGKSSLIKSIYWTFGATPKNLHPNWQKADVISLIDFSIDDIPYSILRKGDFFAIFDEQKNVLGTFDKITSGLGPFLSKLLDYKIKLNNREKELITPPPAYFFLPFYIDQDVSWKENWTAFTNLSQLSNWKPNIINYHTGIKPNEYYEIKANIESIQNKIDELESKKSVSQNVLKKLLDQFQNAVVDIDIKVFKQEIDELMERYKTLKTKGEIARDKIVKLKSQKLQVEKQATIVHKTMQELRKDYEYALEIADSVDCPTCGHTYENSFAERFSIAKDEDKCQDLLIKLKEESKAIDEKIAKEYEEYNKNNKDTSQIKVLLEKRQGEIKLKDVIQHEGKKELRQLLDTEITDLRNDIAGFEDEIKDYKEDLKTIEDKKRQKDIKDKYYSLMKSFLLKLDVHTMSEKSYKSILSSISESGSGLPRALLAYYYSILHTMKKYSTSTFCPIIIDSPNQQDQDEENLKKMMEFIFNEQPEGSQLILGLVELGEFDFEGEVIELTEKYHLLQGEHYEKISKEIRRLLDKSLL</sequence>
<evidence type="ECO:0000313" key="2">
    <source>
        <dbReference type="EMBL" id="MDQ0228856.1"/>
    </source>
</evidence>
<gene>
    <name evidence="2" type="ORF">J2S19_000106</name>
</gene>
<name>A0ABT9Z9D0_9BACI</name>
<protein>
    <submittedName>
        <fullName evidence="2">Chromosome segregation ATPase</fullName>
    </submittedName>
</protein>
<organism evidence="2 3">
    <name type="scientific">Metabacillus malikii</name>
    <dbReference type="NCBI Taxonomy" id="1504265"/>
    <lineage>
        <taxon>Bacteria</taxon>
        <taxon>Bacillati</taxon>
        <taxon>Bacillota</taxon>
        <taxon>Bacilli</taxon>
        <taxon>Bacillales</taxon>
        <taxon>Bacillaceae</taxon>
        <taxon>Metabacillus</taxon>
    </lineage>
</organism>
<evidence type="ECO:0000256" key="1">
    <source>
        <dbReference type="SAM" id="Coils"/>
    </source>
</evidence>
<evidence type="ECO:0000313" key="3">
    <source>
        <dbReference type="Proteomes" id="UP001234495"/>
    </source>
</evidence>
<dbReference type="SUPFAM" id="SSF52540">
    <property type="entry name" value="P-loop containing nucleoside triphosphate hydrolases"/>
    <property type="match status" value="1"/>
</dbReference>
<feature type="coiled-coil region" evidence="1">
    <location>
        <begin position="181"/>
        <end position="252"/>
    </location>
</feature>
<feature type="coiled-coil region" evidence="1">
    <location>
        <begin position="378"/>
        <end position="419"/>
    </location>
</feature>
<proteinExistence type="predicted"/>
<keyword evidence="1" id="KW-0175">Coiled coil</keyword>
<keyword evidence="3" id="KW-1185">Reference proteome</keyword>
<dbReference type="EMBL" id="JAUSUD010000001">
    <property type="protein sequence ID" value="MDQ0228856.1"/>
    <property type="molecule type" value="Genomic_DNA"/>
</dbReference>
<comment type="caution">
    <text evidence="2">The sequence shown here is derived from an EMBL/GenBank/DDBJ whole genome shotgun (WGS) entry which is preliminary data.</text>
</comment>
<dbReference type="InterPro" id="IPR027417">
    <property type="entry name" value="P-loop_NTPase"/>
</dbReference>